<accession>A0AAN8RJI9</accession>
<evidence type="ECO:0000313" key="2">
    <source>
        <dbReference type="EMBL" id="KAK6331623.1"/>
    </source>
</evidence>
<reference evidence="2 3" key="1">
    <citation type="submission" date="2019-10" db="EMBL/GenBank/DDBJ databases">
        <authorList>
            <person name="Palmer J.M."/>
        </authorList>
    </citation>
    <scope>NUCLEOTIDE SEQUENCE [LARGE SCALE GENOMIC DNA]</scope>
    <source>
        <strain evidence="2 3">TWF718</strain>
    </source>
</reference>
<proteinExistence type="predicted"/>
<evidence type="ECO:0000313" key="3">
    <source>
        <dbReference type="Proteomes" id="UP001313282"/>
    </source>
</evidence>
<organism evidence="2 3">
    <name type="scientific">Orbilia javanica</name>
    <dbReference type="NCBI Taxonomy" id="47235"/>
    <lineage>
        <taxon>Eukaryota</taxon>
        <taxon>Fungi</taxon>
        <taxon>Dikarya</taxon>
        <taxon>Ascomycota</taxon>
        <taxon>Pezizomycotina</taxon>
        <taxon>Orbiliomycetes</taxon>
        <taxon>Orbiliales</taxon>
        <taxon>Orbiliaceae</taxon>
        <taxon>Orbilia</taxon>
    </lineage>
</organism>
<sequence length="461" mass="51859">MYPRRSILDLPNELLVPILGDVIKEIKPQESIRNGIVKLSWTCRRFHQVMQYFLESTCFVGISIPVRESQEKTTAPITVGKGVNISYRLLKYNTKGARGPFVKKLDLYGGLRESYSEYQRKQKQNKKFASIRGHGSHIDIATNLLGTVYDDVIKGFKNLTIASIQNTPDSLFVHLIPGLQNILAHCPLLVELKLSLFISREKDDDLAETLGGLSNNTISTSARLRELDITISESKESSKPWQNVPQAPKPDDDKGGRMYPIEILGKVFGTSITSVRALRTSYTRNNKKLVSLLPVEPSERWNITALRSLQFPVTGEVTYQFLTGFCEIDYSHVQELTLGGLIGGDCGPDDAKAVSFLRQFSGLKTLKIELLNLRNLPWLYFVLGLDFSSFFPSLKTVKVRTTPYFWRDLQEGHMSSFTKSLDNFALKHKNDKVDASKYEVAANPPAINAPDEIFEFSIPSS</sequence>
<gene>
    <name evidence="2" type="ORF">TWF718_002172</name>
</gene>
<protein>
    <submittedName>
        <fullName evidence="2">Uncharacterized protein</fullName>
    </submittedName>
</protein>
<evidence type="ECO:0000256" key="1">
    <source>
        <dbReference type="SAM" id="MobiDB-lite"/>
    </source>
</evidence>
<feature type="region of interest" description="Disordered" evidence="1">
    <location>
        <begin position="233"/>
        <end position="256"/>
    </location>
</feature>
<comment type="caution">
    <text evidence="2">The sequence shown here is derived from an EMBL/GenBank/DDBJ whole genome shotgun (WGS) entry which is preliminary data.</text>
</comment>
<dbReference type="EMBL" id="JAVHNR010000010">
    <property type="protein sequence ID" value="KAK6331623.1"/>
    <property type="molecule type" value="Genomic_DNA"/>
</dbReference>
<keyword evidence="3" id="KW-1185">Reference proteome</keyword>
<name>A0AAN8RJI9_9PEZI</name>
<dbReference type="AlphaFoldDB" id="A0AAN8RJI9"/>
<dbReference type="Proteomes" id="UP001313282">
    <property type="component" value="Unassembled WGS sequence"/>
</dbReference>